<gene>
    <name evidence="5" type="ORF">DTK66_00120</name>
</gene>
<evidence type="ECO:0000256" key="3">
    <source>
        <dbReference type="ARBA" id="ARBA00022777"/>
    </source>
</evidence>
<dbReference type="NCBIfam" id="TIGR00045">
    <property type="entry name" value="glycerate kinase"/>
    <property type="match status" value="1"/>
</dbReference>
<keyword evidence="2 4" id="KW-0808">Transferase</keyword>
<reference evidence="5 6" key="1">
    <citation type="submission" date="2018-07" db="EMBL/GenBank/DDBJ databases">
        <title>Phylogenomic Insights into understanding Host Adaptation of Lactobacillus reuteri by a novel species, Lactobacillus spp. M31.</title>
        <authorList>
            <person name="Sharma S."/>
            <person name="Patil P."/>
            <person name="Korpole S."/>
            <person name="Patil P.B."/>
        </authorList>
    </citation>
    <scope>NUCLEOTIDE SEQUENCE [LARGE SCALE GENOMIC DNA]</scope>
    <source>
        <strain evidence="5 6">M31</strain>
    </source>
</reference>
<keyword evidence="3 4" id="KW-0418">Kinase</keyword>
<dbReference type="InterPro" id="IPR036129">
    <property type="entry name" value="Glycerate_kinase_sf"/>
</dbReference>
<dbReference type="EMBL" id="QORN01000001">
    <property type="protein sequence ID" value="MBD5805527.1"/>
    <property type="molecule type" value="Genomic_DNA"/>
</dbReference>
<dbReference type="Gene3D" id="3.90.1510.10">
    <property type="entry name" value="Glycerate kinase, domain 2"/>
    <property type="match status" value="1"/>
</dbReference>
<protein>
    <submittedName>
        <fullName evidence="5">Glycerate kinase</fullName>
    </submittedName>
</protein>
<dbReference type="SUPFAM" id="SSF110738">
    <property type="entry name" value="Glycerate kinase I"/>
    <property type="match status" value="1"/>
</dbReference>
<comment type="caution">
    <text evidence="5">The sequence shown here is derived from an EMBL/GenBank/DDBJ whole genome shotgun (WGS) entry which is preliminary data.</text>
</comment>
<keyword evidence="6" id="KW-1185">Reference proteome</keyword>
<dbReference type="PANTHER" id="PTHR21599:SF0">
    <property type="entry name" value="GLYCERATE KINASE"/>
    <property type="match status" value="1"/>
</dbReference>
<evidence type="ECO:0000256" key="4">
    <source>
        <dbReference type="PIRNR" id="PIRNR006078"/>
    </source>
</evidence>
<organism evidence="5 6">
    <name type="scientific">Limosilactobacillus walteri</name>
    <dbReference type="NCBI Taxonomy" id="2268022"/>
    <lineage>
        <taxon>Bacteria</taxon>
        <taxon>Bacillati</taxon>
        <taxon>Bacillota</taxon>
        <taxon>Bacilli</taxon>
        <taxon>Lactobacillales</taxon>
        <taxon>Lactobacillaceae</taxon>
        <taxon>Limosilactobacillus</taxon>
    </lineage>
</organism>
<dbReference type="InterPro" id="IPR018197">
    <property type="entry name" value="Glycerate_kinase_RE-like"/>
</dbReference>
<sequence>MKFLIAPDSFKGSLTAKEAAIAIATGLKRVYPQADYEVVPMADGGEGTVQSLVDATGGKIMTANVHQPLGEIVRAEYGLLGNSKTAVIEMAAASGIQYINEETRNPLLTSTYGTGELIRAALDQNVDQIIIGLGGSATVDGGAGMAQALGARLLSSAGQEIQPGGGGLADLDHIDITALDSRLQQTKIIIASDVTNPLTGKSGAATVFGPQKGATARMIAQLDQNLHHFAMIVNRDLGRNLEFTPGSGAAGGLGFGLLALTNAEMRQGIEIVTEYSHLAEKAVGSDYVFTGEGGMDFQTKFGKTPYGVAKVAKKVVPTAPVIALTGKIGHGAASLYEEGFIDAIFSTPNGAKSLTQAIREAKADVALVAENIARLIKMQ</sequence>
<dbReference type="Pfam" id="PF02595">
    <property type="entry name" value="Gly_kinase"/>
    <property type="match status" value="1"/>
</dbReference>
<evidence type="ECO:0000313" key="5">
    <source>
        <dbReference type="EMBL" id="MBD5805527.1"/>
    </source>
</evidence>
<dbReference type="Gene3D" id="3.40.50.10350">
    <property type="entry name" value="Glycerate kinase, domain 1"/>
    <property type="match status" value="1"/>
</dbReference>
<dbReference type="PIRSF" id="PIRSF006078">
    <property type="entry name" value="GlxK"/>
    <property type="match status" value="1"/>
</dbReference>
<proteinExistence type="inferred from homology"/>
<dbReference type="InterPro" id="IPR018193">
    <property type="entry name" value="Glyc_kinase_flavodox-like_fold"/>
</dbReference>
<dbReference type="RefSeq" id="WP_191667379.1">
    <property type="nucleotide sequence ID" value="NZ_QORN01000001.1"/>
</dbReference>
<evidence type="ECO:0000256" key="1">
    <source>
        <dbReference type="ARBA" id="ARBA00006284"/>
    </source>
</evidence>
<name>A0ABR8P3E4_9LACO</name>
<dbReference type="PANTHER" id="PTHR21599">
    <property type="entry name" value="GLYCERATE KINASE"/>
    <property type="match status" value="1"/>
</dbReference>
<dbReference type="InterPro" id="IPR004381">
    <property type="entry name" value="Glycerate_kinase"/>
</dbReference>
<dbReference type="Proteomes" id="UP000704341">
    <property type="component" value="Unassembled WGS sequence"/>
</dbReference>
<evidence type="ECO:0000313" key="6">
    <source>
        <dbReference type="Proteomes" id="UP000704341"/>
    </source>
</evidence>
<comment type="similarity">
    <text evidence="1 4">Belongs to the glycerate kinase type-1 family.</text>
</comment>
<dbReference type="GO" id="GO:0016301">
    <property type="term" value="F:kinase activity"/>
    <property type="evidence" value="ECO:0007669"/>
    <property type="project" value="UniProtKB-KW"/>
</dbReference>
<accession>A0ABR8P3E4</accession>
<evidence type="ECO:0000256" key="2">
    <source>
        <dbReference type="ARBA" id="ARBA00022679"/>
    </source>
</evidence>